<protein>
    <submittedName>
        <fullName evidence="2">Uncharacterized protein</fullName>
    </submittedName>
</protein>
<reference evidence="2" key="1">
    <citation type="submission" date="2020-11" db="EMBL/GenBank/DDBJ databases">
        <authorList>
            <consortium name="DOE Joint Genome Institute"/>
            <person name="Ahrendt S."/>
            <person name="Riley R."/>
            <person name="Andreopoulos W."/>
            <person name="Labutti K."/>
            <person name="Pangilinan J."/>
            <person name="Ruiz-Duenas F.J."/>
            <person name="Barrasa J.M."/>
            <person name="Sanchez-Garcia M."/>
            <person name="Camarero S."/>
            <person name="Miyauchi S."/>
            <person name="Serrano A."/>
            <person name="Linde D."/>
            <person name="Babiker R."/>
            <person name="Drula E."/>
            <person name="Ayuso-Fernandez I."/>
            <person name="Pacheco R."/>
            <person name="Padilla G."/>
            <person name="Ferreira P."/>
            <person name="Barriuso J."/>
            <person name="Kellner H."/>
            <person name="Castanera R."/>
            <person name="Alfaro M."/>
            <person name="Ramirez L."/>
            <person name="Pisabarro A.G."/>
            <person name="Kuo A."/>
            <person name="Tritt A."/>
            <person name="Lipzen A."/>
            <person name="He G."/>
            <person name="Yan M."/>
            <person name="Ng V."/>
            <person name="Cullen D."/>
            <person name="Martin F."/>
            <person name="Rosso M.-N."/>
            <person name="Henrissat B."/>
            <person name="Hibbett D."/>
            <person name="Martinez A.T."/>
            <person name="Grigoriev I.V."/>
        </authorList>
    </citation>
    <scope>NUCLEOTIDE SEQUENCE</scope>
    <source>
        <strain evidence="2">CIRM-BRFM 674</strain>
    </source>
</reference>
<dbReference type="EMBL" id="MU155845">
    <property type="protein sequence ID" value="KAF9470798.1"/>
    <property type="molecule type" value="Genomic_DNA"/>
</dbReference>
<evidence type="ECO:0000313" key="2">
    <source>
        <dbReference type="EMBL" id="KAF9470798.1"/>
    </source>
</evidence>
<dbReference type="AlphaFoldDB" id="A0A9P6CSQ0"/>
<evidence type="ECO:0000256" key="1">
    <source>
        <dbReference type="SAM" id="MobiDB-lite"/>
    </source>
</evidence>
<comment type="caution">
    <text evidence="2">The sequence shown here is derived from an EMBL/GenBank/DDBJ whole genome shotgun (WGS) entry which is preliminary data.</text>
</comment>
<name>A0A9P6CSQ0_9AGAR</name>
<gene>
    <name evidence="2" type="ORF">BDN70DRAFT_888732</name>
</gene>
<accession>A0A9P6CSQ0</accession>
<sequence>MCSQKQMTSVPTTRNVSESRIARSKAIKRVRVRVRHRFKLKKVNQRIIRASMSPRKARTENTVFLYQDNPDKKTHKANPSIDSDPRDTQSYHVFWCAQVLQKSWRVAFFDVDRNHRIDARAGRYDIKSDIVCLKARQSVSSQIESSRVRQAN</sequence>
<feature type="region of interest" description="Disordered" evidence="1">
    <location>
        <begin position="52"/>
        <end position="85"/>
    </location>
</feature>
<proteinExistence type="predicted"/>
<dbReference type="Proteomes" id="UP000807469">
    <property type="component" value="Unassembled WGS sequence"/>
</dbReference>
<organism evidence="2 3">
    <name type="scientific">Pholiota conissans</name>
    <dbReference type="NCBI Taxonomy" id="109636"/>
    <lineage>
        <taxon>Eukaryota</taxon>
        <taxon>Fungi</taxon>
        <taxon>Dikarya</taxon>
        <taxon>Basidiomycota</taxon>
        <taxon>Agaricomycotina</taxon>
        <taxon>Agaricomycetes</taxon>
        <taxon>Agaricomycetidae</taxon>
        <taxon>Agaricales</taxon>
        <taxon>Agaricineae</taxon>
        <taxon>Strophariaceae</taxon>
        <taxon>Pholiota</taxon>
    </lineage>
</organism>
<evidence type="ECO:0000313" key="3">
    <source>
        <dbReference type="Proteomes" id="UP000807469"/>
    </source>
</evidence>
<keyword evidence="3" id="KW-1185">Reference proteome</keyword>